<dbReference type="EMBL" id="JAOQNS010000013">
    <property type="protein sequence ID" value="MCW2309668.1"/>
    <property type="molecule type" value="Genomic_DNA"/>
</dbReference>
<evidence type="ECO:0000256" key="1">
    <source>
        <dbReference type="ARBA" id="ARBA00004429"/>
    </source>
</evidence>
<comment type="caution">
    <text evidence="11">The sequence shown here is derived from an EMBL/GenBank/DDBJ whole genome shotgun (WGS) entry which is preliminary data.</text>
</comment>
<evidence type="ECO:0000256" key="9">
    <source>
        <dbReference type="RuleBase" id="RU369079"/>
    </source>
</evidence>
<keyword evidence="5 9" id="KW-0812">Transmembrane</keyword>
<dbReference type="PANTHER" id="PTHR35011">
    <property type="entry name" value="2,3-DIKETO-L-GULONATE TRAP TRANSPORTER SMALL PERMEASE PROTEIN YIAM"/>
    <property type="match status" value="1"/>
</dbReference>
<organism evidence="11 12">
    <name type="scientific">Rhodobium gokarnense</name>
    <dbReference type="NCBI Taxonomy" id="364296"/>
    <lineage>
        <taxon>Bacteria</taxon>
        <taxon>Pseudomonadati</taxon>
        <taxon>Pseudomonadota</taxon>
        <taxon>Alphaproteobacteria</taxon>
        <taxon>Hyphomicrobiales</taxon>
        <taxon>Rhodobiaceae</taxon>
        <taxon>Rhodobium</taxon>
    </lineage>
</organism>
<keyword evidence="3" id="KW-1003">Cell membrane</keyword>
<evidence type="ECO:0000313" key="11">
    <source>
        <dbReference type="EMBL" id="MCW2309668.1"/>
    </source>
</evidence>
<evidence type="ECO:0000256" key="2">
    <source>
        <dbReference type="ARBA" id="ARBA00022448"/>
    </source>
</evidence>
<sequence>MRLTRLFSLLDRFEEVVANLALASLVLILAAQVFFRYVLQTGITWSEEVSRFCFVWFVYISASLAAQKGRHIRVTVATPLIPGGERVALLLADAIWAAFNLFVVVAGILLIRRMIAHPVYSTALFLPLVYVYAVIPLAHALMTLRVVQRQWEAWRRGGSVLVEEVEIDRGKDGAP</sequence>
<name>A0ABT3HGZ4_9HYPH</name>
<dbReference type="Proteomes" id="UP001209755">
    <property type="component" value="Unassembled WGS sequence"/>
</dbReference>
<comment type="subcellular location">
    <subcellularLocation>
        <location evidence="1 9">Cell inner membrane</location>
        <topology evidence="1 9">Multi-pass membrane protein</topology>
    </subcellularLocation>
</comment>
<keyword evidence="4 9" id="KW-0997">Cell inner membrane</keyword>
<reference evidence="12" key="1">
    <citation type="submission" date="2023-07" db="EMBL/GenBank/DDBJ databases">
        <title>Genome sequencing of Purple Non-Sulfur Bacteria from various extreme environments.</title>
        <authorList>
            <person name="Mayer M."/>
        </authorList>
    </citation>
    <scope>NUCLEOTIDE SEQUENCE [LARGE SCALE GENOMIC DNA]</scope>
    <source>
        <strain evidence="12">DSM 17935</strain>
    </source>
</reference>
<accession>A0ABT3HGZ4</accession>
<comment type="subunit">
    <text evidence="9">The complex comprises the extracytoplasmic solute receptor protein and the two transmembrane proteins.</text>
</comment>
<keyword evidence="12" id="KW-1185">Reference proteome</keyword>
<evidence type="ECO:0000313" key="12">
    <source>
        <dbReference type="Proteomes" id="UP001209755"/>
    </source>
</evidence>
<dbReference type="InterPro" id="IPR007387">
    <property type="entry name" value="TRAP_DctQ"/>
</dbReference>
<keyword evidence="7 9" id="KW-0472">Membrane</keyword>
<comment type="function">
    <text evidence="9">Part of the tripartite ATP-independent periplasmic (TRAP) transport system.</text>
</comment>
<evidence type="ECO:0000256" key="7">
    <source>
        <dbReference type="ARBA" id="ARBA00023136"/>
    </source>
</evidence>
<comment type="similarity">
    <text evidence="8 9">Belongs to the TRAP transporter small permease family.</text>
</comment>
<feature type="transmembrane region" description="Helical" evidence="9">
    <location>
        <begin position="16"/>
        <end position="37"/>
    </location>
</feature>
<protein>
    <recommendedName>
        <fullName evidence="9">TRAP transporter small permease protein</fullName>
    </recommendedName>
</protein>
<evidence type="ECO:0000259" key="10">
    <source>
        <dbReference type="Pfam" id="PF04290"/>
    </source>
</evidence>
<keyword evidence="2 9" id="KW-0813">Transport</keyword>
<dbReference type="PANTHER" id="PTHR35011:SF2">
    <property type="entry name" value="2,3-DIKETO-L-GULONATE TRAP TRANSPORTER SMALL PERMEASE PROTEIN YIAM"/>
    <property type="match status" value="1"/>
</dbReference>
<dbReference type="Pfam" id="PF04290">
    <property type="entry name" value="DctQ"/>
    <property type="match status" value="1"/>
</dbReference>
<keyword evidence="6 9" id="KW-1133">Transmembrane helix</keyword>
<feature type="domain" description="Tripartite ATP-independent periplasmic transporters DctQ component" evidence="10">
    <location>
        <begin position="25"/>
        <end position="156"/>
    </location>
</feature>
<evidence type="ECO:0000256" key="4">
    <source>
        <dbReference type="ARBA" id="ARBA00022519"/>
    </source>
</evidence>
<evidence type="ECO:0000256" key="3">
    <source>
        <dbReference type="ARBA" id="ARBA00022475"/>
    </source>
</evidence>
<proteinExistence type="inferred from homology"/>
<dbReference type="InterPro" id="IPR055348">
    <property type="entry name" value="DctQ"/>
</dbReference>
<gene>
    <name evidence="11" type="ORF">M2319_004024</name>
</gene>
<evidence type="ECO:0000256" key="6">
    <source>
        <dbReference type="ARBA" id="ARBA00022989"/>
    </source>
</evidence>
<feature type="transmembrane region" description="Helical" evidence="9">
    <location>
        <begin position="87"/>
        <end position="111"/>
    </location>
</feature>
<dbReference type="RefSeq" id="WP_264603233.1">
    <property type="nucleotide sequence ID" value="NZ_JAOQNS010000013.1"/>
</dbReference>
<feature type="transmembrane region" description="Helical" evidence="9">
    <location>
        <begin position="49"/>
        <end position="66"/>
    </location>
</feature>
<feature type="transmembrane region" description="Helical" evidence="9">
    <location>
        <begin position="123"/>
        <end position="147"/>
    </location>
</feature>
<evidence type="ECO:0000256" key="5">
    <source>
        <dbReference type="ARBA" id="ARBA00022692"/>
    </source>
</evidence>
<evidence type="ECO:0000256" key="8">
    <source>
        <dbReference type="ARBA" id="ARBA00038436"/>
    </source>
</evidence>